<feature type="transmembrane region" description="Helical" evidence="1">
    <location>
        <begin position="92"/>
        <end position="111"/>
    </location>
</feature>
<protein>
    <submittedName>
        <fullName evidence="2">Uncharacterized protein</fullName>
    </submittedName>
</protein>
<keyword evidence="1" id="KW-0472">Membrane</keyword>
<feature type="transmembrane region" description="Helical" evidence="1">
    <location>
        <begin position="380"/>
        <end position="398"/>
    </location>
</feature>
<proteinExistence type="predicted"/>
<evidence type="ECO:0000313" key="3">
    <source>
        <dbReference type="Proteomes" id="UP000310636"/>
    </source>
</evidence>
<comment type="caution">
    <text evidence="2">The sequence shown here is derived from an EMBL/GenBank/DDBJ whole genome shotgun (WGS) entry which is preliminary data.</text>
</comment>
<feature type="transmembrane region" description="Helical" evidence="1">
    <location>
        <begin position="634"/>
        <end position="656"/>
    </location>
</feature>
<dbReference type="AlphaFoldDB" id="A0A4S4BQ86"/>
<gene>
    <name evidence="2" type="ORF">E6C55_24430</name>
</gene>
<accession>A0A4S4BQ86</accession>
<keyword evidence="1" id="KW-0812">Transmembrane</keyword>
<feature type="transmembrane region" description="Helical" evidence="1">
    <location>
        <begin position="482"/>
        <end position="498"/>
    </location>
</feature>
<dbReference type="RefSeq" id="WP_136372446.1">
    <property type="nucleotide sequence ID" value="NZ_SSOB01000038.1"/>
</dbReference>
<name>A0A4S4BQ86_9BACL</name>
<feature type="transmembrane region" description="Helical" evidence="1">
    <location>
        <begin position="117"/>
        <end position="136"/>
    </location>
</feature>
<sequence length="668" mass="75882">MIFLLILILLSAVFGITMVITSDRKKRRSRKGNTYGVIPRKKGLISLSTYFRMSRFFEEFFLTRGAYRKVKVRVAELSVYTNQEIQIYTVRVFLISTLCSVGVVVAGAIIFRDLFSTLLVVLYAVVMNSILIGKQVDSVHFKLLKQLSSALSSLRQNYLRLNSISQAVAETETGAELHRAFEDIYFILTDVDGRKKLDEFYATTPFKLLCTLAGVCYILNNAGDTKLRDGSSNFLQAMGMMADEVNLEIRRISMQKARFGMLEYLPIAPLFAIGVIERFFSSIVPGTSVIYSGAIGYVSRSAILLASIVGYTVIVKINSAVSVKKDDRNPIVMRLLRREGFEKLVNDIMPKKQFKKARKMRMIKGALSMTDLKHLYASKLVYGFLAFALSLTCFFFAVNLGKQFVYDNVREVSLVGGEKLSAEDIRIRKEMDKEYLAHPTLPSENETKALVQSRLPKLPAFDQDAQIKRLQEKYKSYHNASFKWWMLLISFLVAYGFSKLPELLLRGRAWLLKTESEEDVLQLQTMISILMNTSTDTLETLYWLEKQSRVHKNALLDAYHEYPSNPDLALNRLKSKSVLQGFRRLVDKLLLTIHQITLAEAFSDLVTERDHVLRIREISQNTTLSKKRTMVSPLAMAPLVLTAILYILLPLGILGFKEFVNALSHVQG</sequence>
<feature type="transmembrane region" description="Helical" evidence="1">
    <location>
        <begin position="259"/>
        <end position="276"/>
    </location>
</feature>
<evidence type="ECO:0000313" key="2">
    <source>
        <dbReference type="EMBL" id="THF74758.1"/>
    </source>
</evidence>
<keyword evidence="3" id="KW-1185">Reference proteome</keyword>
<reference evidence="2 3" key="1">
    <citation type="submission" date="2019-04" db="EMBL/GenBank/DDBJ databases">
        <title>Cohnella sp. nov. isolated from preserved vegetables.</title>
        <authorList>
            <person name="Lin S.-Y."/>
            <person name="Hung M.-H."/>
            <person name="Young C.-C."/>
        </authorList>
    </citation>
    <scope>NUCLEOTIDE SEQUENCE [LARGE SCALE GENOMIC DNA]</scope>
    <source>
        <strain evidence="2 3">CC-MHH1044</strain>
    </source>
</reference>
<dbReference type="Proteomes" id="UP000310636">
    <property type="component" value="Unassembled WGS sequence"/>
</dbReference>
<evidence type="ECO:0000256" key="1">
    <source>
        <dbReference type="SAM" id="Phobius"/>
    </source>
</evidence>
<feature type="transmembrane region" description="Helical" evidence="1">
    <location>
        <begin position="288"/>
        <end position="315"/>
    </location>
</feature>
<organism evidence="2 3">
    <name type="scientific">Cohnella fermenti</name>
    <dbReference type="NCBI Taxonomy" id="2565925"/>
    <lineage>
        <taxon>Bacteria</taxon>
        <taxon>Bacillati</taxon>
        <taxon>Bacillota</taxon>
        <taxon>Bacilli</taxon>
        <taxon>Bacillales</taxon>
        <taxon>Paenibacillaceae</taxon>
        <taxon>Cohnella</taxon>
    </lineage>
</organism>
<dbReference type="OrthoDB" id="2662505at2"/>
<dbReference type="EMBL" id="SSOB01000038">
    <property type="protein sequence ID" value="THF74758.1"/>
    <property type="molecule type" value="Genomic_DNA"/>
</dbReference>
<feature type="transmembrane region" description="Helical" evidence="1">
    <location>
        <begin position="6"/>
        <end position="22"/>
    </location>
</feature>
<keyword evidence="1" id="KW-1133">Transmembrane helix</keyword>